<accession>A0AAV7MJ64</accession>
<dbReference type="AlphaFoldDB" id="A0AAV7MJ64"/>
<sequence>MVPISPWLHDMKGEGSTREGRTVENRQRRQLETKKTRASRRRRPEDPVSSRSNPLRARTGRERRTGEWWSQSGTKSAGSGELNANTHHAPGVAWQRQVHGKSPEQG</sequence>
<evidence type="ECO:0000313" key="2">
    <source>
        <dbReference type="EMBL" id="KAJ1101128.1"/>
    </source>
</evidence>
<feature type="compositionally biased region" description="Polar residues" evidence="1">
    <location>
        <begin position="70"/>
        <end position="86"/>
    </location>
</feature>
<protein>
    <submittedName>
        <fullName evidence="2">Uncharacterized protein</fullName>
    </submittedName>
</protein>
<dbReference type="EMBL" id="JANPWB010000014">
    <property type="protein sequence ID" value="KAJ1101128.1"/>
    <property type="molecule type" value="Genomic_DNA"/>
</dbReference>
<gene>
    <name evidence="2" type="ORF">NDU88_006200</name>
</gene>
<dbReference type="Proteomes" id="UP001066276">
    <property type="component" value="Chromosome 10"/>
</dbReference>
<evidence type="ECO:0000256" key="1">
    <source>
        <dbReference type="SAM" id="MobiDB-lite"/>
    </source>
</evidence>
<name>A0AAV7MJ64_PLEWA</name>
<proteinExistence type="predicted"/>
<comment type="caution">
    <text evidence="2">The sequence shown here is derived from an EMBL/GenBank/DDBJ whole genome shotgun (WGS) entry which is preliminary data.</text>
</comment>
<organism evidence="2 3">
    <name type="scientific">Pleurodeles waltl</name>
    <name type="common">Iberian ribbed newt</name>
    <dbReference type="NCBI Taxonomy" id="8319"/>
    <lineage>
        <taxon>Eukaryota</taxon>
        <taxon>Metazoa</taxon>
        <taxon>Chordata</taxon>
        <taxon>Craniata</taxon>
        <taxon>Vertebrata</taxon>
        <taxon>Euteleostomi</taxon>
        <taxon>Amphibia</taxon>
        <taxon>Batrachia</taxon>
        <taxon>Caudata</taxon>
        <taxon>Salamandroidea</taxon>
        <taxon>Salamandridae</taxon>
        <taxon>Pleurodelinae</taxon>
        <taxon>Pleurodeles</taxon>
    </lineage>
</organism>
<feature type="region of interest" description="Disordered" evidence="1">
    <location>
        <begin position="1"/>
        <end position="106"/>
    </location>
</feature>
<keyword evidence="3" id="KW-1185">Reference proteome</keyword>
<reference evidence="2" key="1">
    <citation type="journal article" date="2022" name="bioRxiv">
        <title>Sequencing and chromosome-scale assembly of the giantPleurodeles waltlgenome.</title>
        <authorList>
            <person name="Brown T."/>
            <person name="Elewa A."/>
            <person name="Iarovenko S."/>
            <person name="Subramanian E."/>
            <person name="Araus A.J."/>
            <person name="Petzold A."/>
            <person name="Susuki M."/>
            <person name="Suzuki K.-i.T."/>
            <person name="Hayashi T."/>
            <person name="Toyoda A."/>
            <person name="Oliveira C."/>
            <person name="Osipova E."/>
            <person name="Leigh N.D."/>
            <person name="Simon A."/>
            <person name="Yun M.H."/>
        </authorList>
    </citation>
    <scope>NUCLEOTIDE SEQUENCE</scope>
    <source>
        <strain evidence="2">20211129_DDA</strain>
        <tissue evidence="2">Liver</tissue>
    </source>
</reference>
<evidence type="ECO:0000313" key="3">
    <source>
        <dbReference type="Proteomes" id="UP001066276"/>
    </source>
</evidence>
<feature type="compositionally biased region" description="Basic and acidic residues" evidence="1">
    <location>
        <begin position="9"/>
        <end position="35"/>
    </location>
</feature>